<keyword evidence="2" id="KW-0808">Transferase</keyword>
<name>A0A4Q9KFI0_9ACTN</name>
<dbReference type="GO" id="GO:0016740">
    <property type="term" value="F:transferase activity"/>
    <property type="evidence" value="ECO:0007669"/>
    <property type="project" value="UniProtKB-KW"/>
</dbReference>
<proteinExistence type="predicted"/>
<gene>
    <name evidence="2" type="ORF">ET989_07890</name>
</gene>
<organism evidence="2 3">
    <name type="scientific">Propioniciclava sinopodophylli</name>
    <dbReference type="NCBI Taxonomy" id="1837344"/>
    <lineage>
        <taxon>Bacteria</taxon>
        <taxon>Bacillati</taxon>
        <taxon>Actinomycetota</taxon>
        <taxon>Actinomycetes</taxon>
        <taxon>Propionibacteriales</taxon>
        <taxon>Propionibacteriaceae</taxon>
        <taxon>Propioniciclava</taxon>
    </lineage>
</organism>
<feature type="compositionally biased region" description="Polar residues" evidence="1">
    <location>
        <begin position="8"/>
        <end position="19"/>
    </location>
</feature>
<dbReference type="PANTHER" id="PTHR48228:SF5">
    <property type="entry name" value="ALPHA-METHYLACYL-COA RACEMASE"/>
    <property type="match status" value="1"/>
</dbReference>
<dbReference type="Pfam" id="PF02515">
    <property type="entry name" value="CoA_transf_3"/>
    <property type="match status" value="1"/>
</dbReference>
<dbReference type="AlphaFoldDB" id="A0A4Q9KFI0"/>
<evidence type="ECO:0000313" key="3">
    <source>
        <dbReference type="Proteomes" id="UP000292373"/>
    </source>
</evidence>
<dbReference type="EMBL" id="SDMQ01000006">
    <property type="protein sequence ID" value="TBT85074.1"/>
    <property type="molecule type" value="Genomic_DNA"/>
</dbReference>
<keyword evidence="3" id="KW-1185">Reference proteome</keyword>
<sequence>MMRWARISSGSAGLSSGNRSGKKPQITYAPTPAASPRDRSARSDAVGVGGVGGVGTRALYAPPRAPLEPSAGMDPMTTGALAGLTVIELGTIGPGPFAAMMFADHGATVIHVERPGGVPAVGPIGNRRTDIIHRNRRTLELDLKTPEGRDAVLDLVRTADVLIEGNRPGVAERLGVGPDVCLELNPRLVYGRVTGWGQYGPKATQAGHDLNYMAASGTLSTLGRAGQPPTVPLAYIGDLGGGSMMLCFGILAALYERNSSGRGQVVDAAILDGATLLATAFHGFAQLGMWDETRRGVNLVDSGAPFYDCYETADGEWMAVGSLEPKFFAQLLELLELDADALPDQHDRDGWPALREAIGGAIRRRTRAEWTERVKGSDACLEPVLRMSEVRHDPHNAARATMVEVDGLWQPAPAPKLSRTPAGPIQPGNATVDHAGGVTA</sequence>
<comment type="caution">
    <text evidence="2">The sequence shown here is derived from an EMBL/GenBank/DDBJ whole genome shotgun (WGS) entry which is preliminary data.</text>
</comment>
<dbReference type="Gene3D" id="3.30.1540.10">
    <property type="entry name" value="formyl-coa transferase, domain 3"/>
    <property type="match status" value="1"/>
</dbReference>
<evidence type="ECO:0000256" key="1">
    <source>
        <dbReference type="SAM" id="MobiDB-lite"/>
    </source>
</evidence>
<dbReference type="InterPro" id="IPR050509">
    <property type="entry name" value="CoA-transferase_III"/>
</dbReference>
<dbReference type="InterPro" id="IPR044855">
    <property type="entry name" value="CoA-Trfase_III_dom3_sf"/>
</dbReference>
<feature type="region of interest" description="Disordered" evidence="1">
    <location>
        <begin position="411"/>
        <end position="440"/>
    </location>
</feature>
<accession>A0A4Q9KFI0</accession>
<dbReference type="SUPFAM" id="SSF89796">
    <property type="entry name" value="CoA-transferase family III (CaiB/BaiF)"/>
    <property type="match status" value="1"/>
</dbReference>
<dbReference type="PANTHER" id="PTHR48228">
    <property type="entry name" value="SUCCINYL-COA--D-CITRAMALATE COA-TRANSFERASE"/>
    <property type="match status" value="1"/>
</dbReference>
<evidence type="ECO:0000313" key="2">
    <source>
        <dbReference type="EMBL" id="TBT85074.1"/>
    </source>
</evidence>
<dbReference type="Gene3D" id="3.40.50.10540">
    <property type="entry name" value="Crotonobetainyl-coa:carnitine coa-transferase, domain 1"/>
    <property type="match status" value="1"/>
</dbReference>
<dbReference type="InterPro" id="IPR023606">
    <property type="entry name" value="CoA-Trfase_III_dom_1_sf"/>
</dbReference>
<dbReference type="Proteomes" id="UP000292373">
    <property type="component" value="Unassembled WGS sequence"/>
</dbReference>
<dbReference type="InterPro" id="IPR003673">
    <property type="entry name" value="CoA-Trfase_fam_III"/>
</dbReference>
<dbReference type="OrthoDB" id="3561197at2"/>
<protein>
    <submittedName>
        <fullName evidence="2">CoA transferase</fullName>
    </submittedName>
</protein>
<feature type="region of interest" description="Disordered" evidence="1">
    <location>
        <begin position="1"/>
        <end position="49"/>
    </location>
</feature>
<reference evidence="2 3" key="1">
    <citation type="submission" date="2019-01" db="EMBL/GenBank/DDBJ databases">
        <title>Lactibacter flavus gen. nov., sp. nov., a novel bacterium of the family Propionibacteriaceae isolated from raw milk and dairy products.</title>
        <authorList>
            <person name="Huptas C."/>
            <person name="Wenning M."/>
            <person name="Breitenwieser F."/>
            <person name="Doll E."/>
            <person name="Von Neubeck M."/>
            <person name="Busse H.-J."/>
            <person name="Scherer S."/>
        </authorList>
    </citation>
    <scope>NUCLEOTIDE SEQUENCE [LARGE SCALE GENOMIC DNA]</scope>
    <source>
        <strain evidence="2 3">KCTC 33808</strain>
    </source>
</reference>